<dbReference type="InterPro" id="IPR036859">
    <property type="entry name" value="CAP-Gly_dom_sf"/>
</dbReference>
<dbReference type="Proteomes" id="UP000037035">
    <property type="component" value="Unassembled WGS sequence"/>
</dbReference>
<feature type="region of interest" description="Disordered" evidence="1">
    <location>
        <begin position="978"/>
        <end position="1118"/>
    </location>
</feature>
<dbReference type="Pfam" id="PF01302">
    <property type="entry name" value="CAP_GLY"/>
    <property type="match status" value="1"/>
</dbReference>
<comment type="caution">
    <text evidence="4">The sequence shown here is derived from an EMBL/GenBank/DDBJ whole genome shotgun (WGS) entry which is preliminary data.</text>
</comment>
<evidence type="ECO:0000259" key="2">
    <source>
        <dbReference type="PROSITE" id="PS50097"/>
    </source>
</evidence>
<dbReference type="VEuPathDB" id="FungiDB:VP01_739g5"/>
<sequence length="1313" mass="141363">MYSPVSERREITFPAVSVKIDTNELSFSSAAKASLDRWKLDLNNLLRDASRRFADIAWALHPGAEELICAHKGLLCLSFFLFLNYHCSYVPHRLDILAIIYARASGQFQLKYLSAPAPSPHSRLPGLPSTSSVYLNASLRSTTPQSNISHPRPASPSVASLHSIAGSTRQIALLNGTNPTLFQSILEALYTANGLSEVFAFLFDDHAAADSPEARTDKLRKDLLYMWRSKLYADCQIILVNQQDLDNLTETSNFEQEAVFSAHRSILCSRSPYFASLLLDPYADSNSRVFTLASPPFTPASLHFSLGYLYCGTLEFSNRNFDLSTAMQIWRSAQYLGLELLREEVEAKISDMCHNFKDTCKSCISRIGRVYAFSLALDVASKRLEKAAEPFVIQHFGVIWNKAIGELHYEAQTHMVDLVCLSIDPNTVIGAIQSSKRLKTRLANERSDWADHLLSMLEPVDEQIGVVLQQKFPAVVTSKGFLDLLGGIGFSNDLLEKALILMVQKLTDENAAETYQVLVGQVLLREDGLPMDARVIVEDAKRGVLKYIKSHWTTVRALNGFDPLENWALKEISDEIEVPLDDLLLSTPSPRPRTKTGLQAAATSSKSKIREDVRSISAASLRASVLSRNASRAQPLRTQQSPAPSPKERLSKVVTNAHANGSRTPRTSENSTLHSPAPVTSPRPLKTQTPTSRPSPATTSNALRPAENRVSPPAAATVIKPRRPSTKTASSSTTSIKSPTSPKSEGAQSSKTDPDSKSSKTSSSTKPSEPPGLPSSYSSVAPRRTRTSRPPSPAHSATSSLSKGTRLRTSSNAPSLRRPTDPKKPPDTSSSKPPRARTATSGSVASTRSTTSSVTSMGLRKTVANQKPPVVRKMPSTISMRSDTSTTTIGAHRSRLTSTYQKSNSTGITMPVSPTTKKSTRTPANLTFPSKPDRLRTTSATARTGAAINVPVTVPNSTSKRSSSVTSVRTTVSAKASTLASGLVSPTRATPGTSTAVKTSSKVKARNSGVPPLPIAAVERSSPGSTPQDLSKDSGILTPRSLRARKLTATSRSGEPAEVLADLTVSSEISDAPSHQSKGSSVSNSTIRMPPSQTATTAENAAGPTPSTIIVTPSSSTTISHLAGRTDRTTGMVGGPGSGAPQVGSKPPGTVLLIGIPCVVATTTTLADGLEQPVKFRAVVKYLGETFFGPGQWVGVEVAEKEEMVHKAWNDGTVDGVRYFELGQESKESKLRLFRNLSATPSGSAAPNDRSHSSHSSYLNSTSPNEDVGSLNSLRPSFVSKSSSSRSQFSASFEDERPTRGLFVRPQEVIFVF</sequence>
<feature type="region of interest" description="Disordered" evidence="1">
    <location>
        <begin position="584"/>
        <end position="612"/>
    </location>
</feature>
<feature type="compositionally biased region" description="Low complexity" evidence="1">
    <location>
        <begin position="726"/>
        <end position="744"/>
    </location>
</feature>
<feature type="compositionally biased region" description="Polar residues" evidence="1">
    <location>
        <begin position="1064"/>
        <end position="1099"/>
    </location>
</feature>
<feature type="domain" description="BTB" evidence="2">
    <location>
        <begin position="235"/>
        <end position="318"/>
    </location>
</feature>
<dbReference type="PANTHER" id="PTHR22427">
    <property type="entry name" value="GH15728P"/>
    <property type="match status" value="1"/>
</dbReference>
<evidence type="ECO:0000313" key="5">
    <source>
        <dbReference type="Proteomes" id="UP000037035"/>
    </source>
</evidence>
<dbReference type="InterPro" id="IPR043225">
    <property type="entry name" value="BACK_BTBD8"/>
</dbReference>
<feature type="region of interest" description="Disordered" evidence="1">
    <location>
        <begin position="899"/>
        <end position="934"/>
    </location>
</feature>
<dbReference type="SMART" id="SM01052">
    <property type="entry name" value="CAP_GLY"/>
    <property type="match status" value="1"/>
</dbReference>
<protein>
    <recommendedName>
        <fullName evidence="6">CAP-Gly domain-containing protein</fullName>
    </recommendedName>
</protein>
<evidence type="ECO:0008006" key="6">
    <source>
        <dbReference type="Google" id="ProtNLM"/>
    </source>
</evidence>
<evidence type="ECO:0000259" key="3">
    <source>
        <dbReference type="PROSITE" id="PS50245"/>
    </source>
</evidence>
<feature type="compositionally biased region" description="Polar residues" evidence="1">
    <location>
        <begin position="987"/>
        <end position="1002"/>
    </location>
</feature>
<feature type="compositionally biased region" description="Polar residues" evidence="1">
    <location>
        <begin position="899"/>
        <end position="928"/>
    </location>
</feature>
<dbReference type="InterPro" id="IPR000938">
    <property type="entry name" value="CAP-Gly_domain"/>
</dbReference>
<reference evidence="4 5" key="1">
    <citation type="submission" date="2015-08" db="EMBL/GenBank/DDBJ databases">
        <title>Next Generation Sequencing and Analysis of the Genome of Puccinia sorghi L Schw, the Causal Agent of Maize Common Rust.</title>
        <authorList>
            <person name="Rochi L."/>
            <person name="Burguener G."/>
            <person name="Darino M."/>
            <person name="Turjanski A."/>
            <person name="Kreff E."/>
            <person name="Dieguez M.J."/>
            <person name="Sacco F."/>
        </authorList>
    </citation>
    <scope>NUCLEOTIDE SEQUENCE [LARGE SCALE GENOMIC DNA]</scope>
    <source>
        <strain evidence="4 5">RO10H11247</strain>
    </source>
</reference>
<proteinExistence type="predicted"/>
<feature type="compositionally biased region" description="Polar residues" evidence="1">
    <location>
        <begin position="653"/>
        <end position="674"/>
    </location>
</feature>
<feature type="compositionally biased region" description="Low complexity" evidence="1">
    <location>
        <begin position="687"/>
        <end position="700"/>
    </location>
</feature>
<dbReference type="EMBL" id="LAVV01012827">
    <property type="protein sequence ID" value="KNZ46288.1"/>
    <property type="molecule type" value="Genomic_DNA"/>
</dbReference>
<dbReference type="Gene3D" id="3.30.710.10">
    <property type="entry name" value="Potassium Channel Kv1.1, Chain A"/>
    <property type="match status" value="1"/>
</dbReference>
<dbReference type="InterPro" id="IPR000210">
    <property type="entry name" value="BTB/POZ_dom"/>
</dbReference>
<feature type="compositionally biased region" description="Low complexity" evidence="1">
    <location>
        <begin position="827"/>
        <end position="856"/>
    </location>
</feature>
<dbReference type="SUPFAM" id="SSF74924">
    <property type="entry name" value="Cap-Gly domain"/>
    <property type="match status" value="1"/>
</dbReference>
<dbReference type="PROSITE" id="PS50245">
    <property type="entry name" value="CAP_GLY_2"/>
    <property type="match status" value="1"/>
</dbReference>
<feature type="compositionally biased region" description="Polar residues" evidence="1">
    <location>
        <begin position="1258"/>
        <end position="1272"/>
    </location>
</feature>
<feature type="domain" description="CAP-Gly" evidence="3">
    <location>
        <begin position="1184"/>
        <end position="1236"/>
    </location>
</feature>
<feature type="region of interest" description="Disordered" evidence="1">
    <location>
        <begin position="1240"/>
        <end position="1272"/>
    </location>
</feature>
<organism evidence="4 5">
    <name type="scientific">Puccinia sorghi</name>
    <dbReference type="NCBI Taxonomy" id="27349"/>
    <lineage>
        <taxon>Eukaryota</taxon>
        <taxon>Fungi</taxon>
        <taxon>Dikarya</taxon>
        <taxon>Basidiomycota</taxon>
        <taxon>Pucciniomycotina</taxon>
        <taxon>Pucciniomycetes</taxon>
        <taxon>Pucciniales</taxon>
        <taxon>Pucciniaceae</taxon>
        <taxon>Puccinia</taxon>
    </lineage>
</organism>
<dbReference type="SMART" id="SM00225">
    <property type="entry name" value="BTB"/>
    <property type="match status" value="1"/>
</dbReference>
<dbReference type="Pfam" id="PF00651">
    <property type="entry name" value="BTB"/>
    <property type="match status" value="1"/>
</dbReference>
<feature type="region of interest" description="Disordered" evidence="1">
    <location>
        <begin position="628"/>
        <end position="869"/>
    </location>
</feature>
<dbReference type="OrthoDB" id="2130750at2759"/>
<dbReference type="Gene3D" id="2.30.30.190">
    <property type="entry name" value="CAP Gly-rich-like domain"/>
    <property type="match status" value="1"/>
</dbReference>
<accession>A0A0L6UCL7</accession>
<evidence type="ECO:0000256" key="1">
    <source>
        <dbReference type="SAM" id="MobiDB-lite"/>
    </source>
</evidence>
<feature type="compositionally biased region" description="Low complexity" evidence="1">
    <location>
        <begin position="1104"/>
        <end position="1118"/>
    </location>
</feature>
<keyword evidence="5" id="KW-1185">Reference proteome</keyword>
<dbReference type="STRING" id="27349.A0A0L6UCL7"/>
<dbReference type="InterPro" id="IPR011333">
    <property type="entry name" value="SKP1/BTB/POZ_sf"/>
</dbReference>
<dbReference type="SUPFAM" id="SSF54695">
    <property type="entry name" value="POZ domain"/>
    <property type="match status" value="1"/>
</dbReference>
<dbReference type="PROSITE" id="PS50097">
    <property type="entry name" value="BTB"/>
    <property type="match status" value="1"/>
</dbReference>
<dbReference type="PANTHER" id="PTHR22427:SF7">
    <property type="entry name" value="GH15728P"/>
    <property type="match status" value="1"/>
</dbReference>
<gene>
    <name evidence="4" type="ORF">VP01_739g5</name>
</gene>
<name>A0A0L6UCL7_9BASI</name>
<evidence type="ECO:0000313" key="4">
    <source>
        <dbReference type="EMBL" id="KNZ46288.1"/>
    </source>
</evidence>
<dbReference type="Pfam" id="PF26017">
    <property type="entry name" value="BACK_BTBD8"/>
    <property type="match status" value="1"/>
</dbReference>